<organism evidence="2 3">
    <name type="scientific">Trichostrongylus colubriformis</name>
    <name type="common">Black scour worm</name>
    <dbReference type="NCBI Taxonomy" id="6319"/>
    <lineage>
        <taxon>Eukaryota</taxon>
        <taxon>Metazoa</taxon>
        <taxon>Ecdysozoa</taxon>
        <taxon>Nematoda</taxon>
        <taxon>Chromadorea</taxon>
        <taxon>Rhabditida</taxon>
        <taxon>Rhabditina</taxon>
        <taxon>Rhabditomorpha</taxon>
        <taxon>Strongyloidea</taxon>
        <taxon>Trichostrongylidae</taxon>
        <taxon>Trichostrongylus</taxon>
    </lineage>
</organism>
<evidence type="ECO:0000313" key="2">
    <source>
        <dbReference type="EMBL" id="KAK5967740.1"/>
    </source>
</evidence>
<sequence length="175" mass="19561">MSTRERSLLWYLQDPLRWPAKLQPGSHYYFDMTRSRSSLRELASSRRRSSSSSRATSPASSSSNSRSRSSSRERSADKGTGEDYSSPLTHPPDIRIPKKHEFRSAREQLVDYGTLRPPGVNSGLFGEELRDELAAGDSAITNSLQKLPAQTPRRGKHRDHATQRTAGLTFSATLI</sequence>
<protein>
    <submittedName>
        <fullName evidence="2">Uncharacterized protein</fullName>
    </submittedName>
</protein>
<reference evidence="2 3" key="1">
    <citation type="submission" date="2019-10" db="EMBL/GenBank/DDBJ databases">
        <title>Assembly and Annotation for the nematode Trichostrongylus colubriformis.</title>
        <authorList>
            <person name="Martin J."/>
        </authorList>
    </citation>
    <scope>NUCLEOTIDE SEQUENCE [LARGE SCALE GENOMIC DNA]</scope>
    <source>
        <strain evidence="2">G859</strain>
        <tissue evidence="2">Whole worm</tissue>
    </source>
</reference>
<name>A0AAN8EVL4_TRICO</name>
<keyword evidence="3" id="KW-1185">Reference proteome</keyword>
<dbReference type="AlphaFoldDB" id="A0AAN8EVL4"/>
<dbReference type="Proteomes" id="UP001331761">
    <property type="component" value="Unassembled WGS sequence"/>
</dbReference>
<feature type="compositionally biased region" description="Low complexity" evidence="1">
    <location>
        <begin position="50"/>
        <end position="68"/>
    </location>
</feature>
<comment type="caution">
    <text evidence="2">The sequence shown here is derived from an EMBL/GenBank/DDBJ whole genome shotgun (WGS) entry which is preliminary data.</text>
</comment>
<feature type="compositionally biased region" description="Polar residues" evidence="1">
    <location>
        <begin position="163"/>
        <end position="175"/>
    </location>
</feature>
<evidence type="ECO:0000256" key="1">
    <source>
        <dbReference type="SAM" id="MobiDB-lite"/>
    </source>
</evidence>
<dbReference type="EMBL" id="WIXE01022174">
    <property type="protein sequence ID" value="KAK5967740.1"/>
    <property type="molecule type" value="Genomic_DNA"/>
</dbReference>
<gene>
    <name evidence="2" type="ORF">GCK32_007883</name>
</gene>
<feature type="region of interest" description="Disordered" evidence="1">
    <location>
        <begin position="142"/>
        <end position="175"/>
    </location>
</feature>
<proteinExistence type="predicted"/>
<feature type="region of interest" description="Disordered" evidence="1">
    <location>
        <begin position="39"/>
        <end position="100"/>
    </location>
</feature>
<accession>A0AAN8EVL4</accession>
<evidence type="ECO:0000313" key="3">
    <source>
        <dbReference type="Proteomes" id="UP001331761"/>
    </source>
</evidence>
<feature type="compositionally biased region" description="Basic and acidic residues" evidence="1">
    <location>
        <begin position="70"/>
        <end position="81"/>
    </location>
</feature>